<accession>A0A162CZ64</accession>
<evidence type="ECO:0000313" key="1">
    <source>
        <dbReference type="EMBL" id="KZR96434.1"/>
    </source>
</evidence>
<protein>
    <submittedName>
        <fullName evidence="1">Uncharacterized protein</fullName>
    </submittedName>
</protein>
<organism evidence="1 2">
    <name type="scientific">Daphnia magna</name>
    <dbReference type="NCBI Taxonomy" id="35525"/>
    <lineage>
        <taxon>Eukaryota</taxon>
        <taxon>Metazoa</taxon>
        <taxon>Ecdysozoa</taxon>
        <taxon>Arthropoda</taxon>
        <taxon>Crustacea</taxon>
        <taxon>Branchiopoda</taxon>
        <taxon>Diplostraca</taxon>
        <taxon>Cladocera</taxon>
        <taxon>Anomopoda</taxon>
        <taxon>Daphniidae</taxon>
        <taxon>Daphnia</taxon>
    </lineage>
</organism>
<sequence length="58" mass="6679">MASLTPTEKSIDSLRRLARNFGLRMDSLRRLATIILLTTSRHLWVSRVLWNLYGSCTS</sequence>
<comment type="caution">
    <text evidence="1">The sequence shown here is derived from an EMBL/GenBank/DDBJ whole genome shotgun (WGS) entry which is preliminary data.</text>
</comment>
<dbReference type="AlphaFoldDB" id="A0A162CZ64"/>
<dbReference type="EMBL" id="LRGB01024939">
    <property type="protein sequence ID" value="KZR96434.1"/>
    <property type="molecule type" value="Genomic_DNA"/>
</dbReference>
<evidence type="ECO:0000313" key="2">
    <source>
        <dbReference type="Proteomes" id="UP000076858"/>
    </source>
</evidence>
<gene>
    <name evidence="1" type="ORF">APZ42_009228</name>
</gene>
<name>A0A162CZ64_9CRUS</name>
<dbReference type="Proteomes" id="UP000076858">
    <property type="component" value="Unassembled WGS sequence"/>
</dbReference>
<keyword evidence="2" id="KW-1185">Reference proteome</keyword>
<proteinExistence type="predicted"/>
<reference evidence="1 2" key="1">
    <citation type="submission" date="2016-03" db="EMBL/GenBank/DDBJ databases">
        <title>EvidentialGene: Evidence-directed Construction of Genes on Genomes.</title>
        <authorList>
            <person name="Gilbert D.G."/>
            <person name="Choi J.-H."/>
            <person name="Mockaitis K."/>
            <person name="Colbourne J."/>
            <person name="Pfrender M."/>
        </authorList>
    </citation>
    <scope>NUCLEOTIDE SEQUENCE [LARGE SCALE GENOMIC DNA]</scope>
    <source>
        <strain evidence="1 2">Xinb3</strain>
        <tissue evidence="1">Complete organism</tissue>
    </source>
</reference>